<protein>
    <submittedName>
        <fullName evidence="2">Uncharacterized protein</fullName>
    </submittedName>
</protein>
<dbReference type="Proteomes" id="UP001500064">
    <property type="component" value="Unassembled WGS sequence"/>
</dbReference>
<keyword evidence="3" id="KW-1185">Reference proteome</keyword>
<organism evidence="2 3">
    <name type="scientific">Nonomuraea maheshkhaliensis</name>
    <dbReference type="NCBI Taxonomy" id="419590"/>
    <lineage>
        <taxon>Bacteria</taxon>
        <taxon>Bacillati</taxon>
        <taxon>Actinomycetota</taxon>
        <taxon>Actinomycetes</taxon>
        <taxon>Streptosporangiales</taxon>
        <taxon>Streptosporangiaceae</taxon>
        <taxon>Nonomuraea</taxon>
    </lineage>
</organism>
<evidence type="ECO:0000313" key="3">
    <source>
        <dbReference type="Proteomes" id="UP001500064"/>
    </source>
</evidence>
<accession>A0ABN2HA05</accession>
<dbReference type="EMBL" id="BAAAMU010000136">
    <property type="protein sequence ID" value="GAA1684137.1"/>
    <property type="molecule type" value="Genomic_DNA"/>
</dbReference>
<gene>
    <name evidence="2" type="ORF">GCM10009733_095770</name>
</gene>
<proteinExistence type="predicted"/>
<evidence type="ECO:0000256" key="1">
    <source>
        <dbReference type="SAM" id="MobiDB-lite"/>
    </source>
</evidence>
<feature type="compositionally biased region" description="Basic and acidic residues" evidence="1">
    <location>
        <begin position="10"/>
        <end position="26"/>
    </location>
</feature>
<name>A0ABN2HA05_9ACTN</name>
<evidence type="ECO:0000313" key="2">
    <source>
        <dbReference type="EMBL" id="GAA1684137.1"/>
    </source>
</evidence>
<comment type="caution">
    <text evidence="2">The sequence shown here is derived from an EMBL/GenBank/DDBJ whole genome shotgun (WGS) entry which is preliminary data.</text>
</comment>
<feature type="region of interest" description="Disordered" evidence="1">
    <location>
        <begin position="1"/>
        <end position="72"/>
    </location>
</feature>
<sequence length="72" mass="7576">MSARKPIRTGHPDVKPDGPAHVKGVKEGNATGNYDKQDGHLPDGRSTAKRSTGINPGKHDPIDPSMPNLSPA</sequence>
<dbReference type="RefSeq" id="WP_346113753.1">
    <property type="nucleotide sequence ID" value="NZ_BAAAMU010000136.1"/>
</dbReference>
<reference evidence="2 3" key="1">
    <citation type="journal article" date="2019" name="Int. J. Syst. Evol. Microbiol.">
        <title>The Global Catalogue of Microorganisms (GCM) 10K type strain sequencing project: providing services to taxonomists for standard genome sequencing and annotation.</title>
        <authorList>
            <consortium name="The Broad Institute Genomics Platform"/>
            <consortium name="The Broad Institute Genome Sequencing Center for Infectious Disease"/>
            <person name="Wu L."/>
            <person name="Ma J."/>
        </authorList>
    </citation>
    <scope>NUCLEOTIDE SEQUENCE [LARGE SCALE GENOMIC DNA]</scope>
    <source>
        <strain evidence="2 3">JCM 13929</strain>
    </source>
</reference>